<sequence>EKFDFNFQRSASVERKQNEEIHSILVTTEKKLLDAEDKIKNLQRELSAFELRNNELLDETIWLKQQIGQPEVPLRLRCSNDIAKGITESERRLHEELEKCKYELVDQQKSHEDRIARLTKEYDQKISLIQGELLNERIINEKLNAAIDEYRKAEDRRRINEALISASSPSSSKVIATRFYTPPPSSVQQDDGQAMTNCLSGNSEVDNCKKLTIEDEETINDDEDENINIPSTSMAISFQPKVCSSASPCNINTRIASATHRTRIGNNFKNVYTLTETMEPIKVISFITLYRYMHISNYKHNSIQSDRKTASSCNINTRIASATHRTRIGNNFKNVYTLTETMEPIKVIPFIILYRYMHISNYKHNSIQSDRKTKIYEIEAAIVMRGSSAPMLFKSRSRAHRLQRSHEDTMQTDDDSYSTHLQENRTNDEFPLVICCFFFLRKCKKKNFFFDHCLSKQSDGS</sequence>
<reference evidence="4" key="1">
    <citation type="submission" date="2017-02" db="UniProtKB">
        <authorList>
            <consortium name="WormBaseParasite"/>
        </authorList>
    </citation>
    <scope>IDENTIFICATION</scope>
</reference>
<dbReference type="Proteomes" id="UP000036681">
    <property type="component" value="Unplaced"/>
</dbReference>
<keyword evidence="3" id="KW-1185">Reference proteome</keyword>
<dbReference type="WBParaSite" id="ALUE_0002088001-mRNA-1">
    <property type="protein sequence ID" value="ALUE_0002088001-mRNA-1"/>
    <property type="gene ID" value="ALUE_0002088001"/>
</dbReference>
<keyword evidence="1" id="KW-0175">Coiled coil</keyword>
<dbReference type="AlphaFoldDB" id="A0A0M3IQ52"/>
<evidence type="ECO:0000313" key="3">
    <source>
        <dbReference type="Proteomes" id="UP000036681"/>
    </source>
</evidence>
<name>A0A0M3IQ52_ASCLU</name>
<evidence type="ECO:0000256" key="1">
    <source>
        <dbReference type="SAM" id="Coils"/>
    </source>
</evidence>
<protein>
    <submittedName>
        <fullName evidence="4">Uncharacterized protein</fullName>
    </submittedName>
</protein>
<evidence type="ECO:0000313" key="4">
    <source>
        <dbReference type="WBParaSite" id="ALUE_0002088001-mRNA-1"/>
    </source>
</evidence>
<proteinExistence type="predicted"/>
<evidence type="ECO:0000256" key="2">
    <source>
        <dbReference type="SAM" id="MobiDB-lite"/>
    </source>
</evidence>
<organism evidence="3 4">
    <name type="scientific">Ascaris lumbricoides</name>
    <name type="common">Giant roundworm</name>
    <dbReference type="NCBI Taxonomy" id="6252"/>
    <lineage>
        <taxon>Eukaryota</taxon>
        <taxon>Metazoa</taxon>
        <taxon>Ecdysozoa</taxon>
        <taxon>Nematoda</taxon>
        <taxon>Chromadorea</taxon>
        <taxon>Rhabditida</taxon>
        <taxon>Spirurina</taxon>
        <taxon>Ascaridomorpha</taxon>
        <taxon>Ascaridoidea</taxon>
        <taxon>Ascarididae</taxon>
        <taxon>Ascaris</taxon>
    </lineage>
</organism>
<feature type="coiled-coil region" evidence="1">
    <location>
        <begin position="25"/>
        <end position="59"/>
    </location>
</feature>
<accession>A0A0M3IQ52</accession>
<feature type="region of interest" description="Disordered" evidence="2">
    <location>
        <begin position="400"/>
        <end position="420"/>
    </location>
</feature>